<evidence type="ECO:0000313" key="3">
    <source>
        <dbReference type="Proteomes" id="UP000717696"/>
    </source>
</evidence>
<dbReference type="OrthoDB" id="4888305at2759"/>
<dbReference type="AlphaFoldDB" id="A0A9P9IAE3"/>
<feature type="non-terminal residue" evidence="2">
    <location>
        <position position="1"/>
    </location>
</feature>
<gene>
    <name evidence="2" type="ORF">B0J13DRAFT_461138</name>
</gene>
<feature type="domain" description="Het-s prion-forming" evidence="1">
    <location>
        <begin position="1"/>
        <end position="65"/>
    </location>
</feature>
<comment type="caution">
    <text evidence="2">The sequence shown here is derived from an EMBL/GenBank/DDBJ whole genome shotgun (WGS) entry which is preliminary data.</text>
</comment>
<sequence length="72" mass="7878">KVNAIEGRNSARDVKMEDLAKFQVGNVFSEGVLQREILVKDQTNNAVEAVSAKNQSRVQIGNVYGSKGIWGD</sequence>
<dbReference type="Proteomes" id="UP000717696">
    <property type="component" value="Unassembled WGS sequence"/>
</dbReference>
<dbReference type="EMBL" id="JAGMUU010000049">
    <property type="protein sequence ID" value="KAH7112772.1"/>
    <property type="molecule type" value="Genomic_DNA"/>
</dbReference>
<protein>
    <submittedName>
        <fullName evidence="2">Haddock calculated model of congo Red bound To the Het-S amyloid</fullName>
    </submittedName>
</protein>
<organism evidence="2 3">
    <name type="scientific">Dactylonectria estremocensis</name>
    <dbReference type="NCBI Taxonomy" id="1079267"/>
    <lineage>
        <taxon>Eukaryota</taxon>
        <taxon>Fungi</taxon>
        <taxon>Dikarya</taxon>
        <taxon>Ascomycota</taxon>
        <taxon>Pezizomycotina</taxon>
        <taxon>Sordariomycetes</taxon>
        <taxon>Hypocreomycetidae</taxon>
        <taxon>Hypocreales</taxon>
        <taxon>Nectriaceae</taxon>
        <taxon>Dactylonectria</taxon>
    </lineage>
</organism>
<keyword evidence="3" id="KW-1185">Reference proteome</keyword>
<reference evidence="2" key="1">
    <citation type="journal article" date="2021" name="Nat. Commun.">
        <title>Genetic determinants of endophytism in the Arabidopsis root mycobiome.</title>
        <authorList>
            <person name="Mesny F."/>
            <person name="Miyauchi S."/>
            <person name="Thiergart T."/>
            <person name="Pickel B."/>
            <person name="Atanasova L."/>
            <person name="Karlsson M."/>
            <person name="Huettel B."/>
            <person name="Barry K.W."/>
            <person name="Haridas S."/>
            <person name="Chen C."/>
            <person name="Bauer D."/>
            <person name="Andreopoulos W."/>
            <person name="Pangilinan J."/>
            <person name="LaButti K."/>
            <person name="Riley R."/>
            <person name="Lipzen A."/>
            <person name="Clum A."/>
            <person name="Drula E."/>
            <person name="Henrissat B."/>
            <person name="Kohler A."/>
            <person name="Grigoriev I.V."/>
            <person name="Martin F.M."/>
            <person name="Hacquard S."/>
        </authorList>
    </citation>
    <scope>NUCLEOTIDE SEQUENCE</scope>
    <source>
        <strain evidence="2">MPI-CAGE-AT-0021</strain>
    </source>
</reference>
<proteinExistence type="predicted"/>
<evidence type="ECO:0000313" key="2">
    <source>
        <dbReference type="EMBL" id="KAH7112772.1"/>
    </source>
</evidence>
<name>A0A9P9IAE3_9HYPO</name>
<evidence type="ECO:0000259" key="1">
    <source>
        <dbReference type="Pfam" id="PF11558"/>
    </source>
</evidence>
<dbReference type="InterPro" id="IPR021084">
    <property type="entry name" value="Het-s_prion_dom"/>
</dbReference>
<accession>A0A9P9IAE3</accession>
<dbReference type="Pfam" id="PF11558">
    <property type="entry name" value="HET-s_218-289"/>
    <property type="match status" value="1"/>
</dbReference>